<evidence type="ECO:0000256" key="4">
    <source>
        <dbReference type="ARBA" id="ARBA00023163"/>
    </source>
</evidence>
<dbReference type="RefSeq" id="WP_229981838.1">
    <property type="nucleotide sequence ID" value="NZ_JAJJPB010000023.1"/>
</dbReference>
<keyword evidence="3" id="KW-0731">Sigma factor</keyword>
<evidence type="ECO:0000259" key="5">
    <source>
        <dbReference type="Pfam" id="PF04542"/>
    </source>
</evidence>
<evidence type="ECO:0000256" key="2">
    <source>
        <dbReference type="ARBA" id="ARBA00023015"/>
    </source>
</evidence>
<gene>
    <name evidence="6" type="ORF">LN736_14765</name>
</gene>
<dbReference type="PANTHER" id="PTHR43133:SF60">
    <property type="entry name" value="RNA POLYMERASE SIGMA FACTOR SIGV"/>
    <property type="match status" value="1"/>
</dbReference>
<dbReference type="Proteomes" id="UP001165422">
    <property type="component" value="Unassembled WGS sequence"/>
</dbReference>
<name>A0ABS8NAP4_9CLOT</name>
<reference evidence="6" key="1">
    <citation type="submission" date="2021-11" db="EMBL/GenBank/DDBJ databases">
        <authorList>
            <person name="Qingchun L."/>
            <person name="Dong Z."/>
            <person name="Zongwei Q."/>
            <person name="Jia Z."/>
            <person name="Duotao L."/>
        </authorList>
    </citation>
    <scope>NUCLEOTIDE SEQUENCE</scope>
    <source>
        <strain evidence="6">WLY-B-L2</strain>
    </source>
</reference>
<evidence type="ECO:0000313" key="7">
    <source>
        <dbReference type="Proteomes" id="UP001165422"/>
    </source>
</evidence>
<sequence>MMIIQENQFEKYIKQYEGLVITICFSFTKNYFDAEDIAQQTFLTAYEKLNKFDGKNFKAWVAKIAVNKCRDYIKSPVKKMEDLTCEDYKYIEDTKSSPEENMLNNYSDRKIYKLCSRLKEPYKTVAVNYFCKDIKLSDMAKDTGENLKTLQTRLYRSKKLLKILWKEELI</sequence>
<dbReference type="Pfam" id="PF04542">
    <property type="entry name" value="Sigma70_r2"/>
    <property type="match status" value="1"/>
</dbReference>
<evidence type="ECO:0000313" key="6">
    <source>
        <dbReference type="EMBL" id="MCC9296120.1"/>
    </source>
</evidence>
<keyword evidence="7" id="KW-1185">Reference proteome</keyword>
<keyword evidence="4" id="KW-0804">Transcription</keyword>
<comment type="similarity">
    <text evidence="1">Belongs to the sigma-70 factor family. ECF subfamily.</text>
</comment>
<dbReference type="Gene3D" id="1.10.1740.10">
    <property type="match status" value="1"/>
</dbReference>
<dbReference type="InterPro" id="IPR013325">
    <property type="entry name" value="RNA_pol_sigma_r2"/>
</dbReference>
<comment type="caution">
    <text evidence="6">The sequence shown here is derived from an EMBL/GenBank/DDBJ whole genome shotgun (WGS) entry which is preliminary data.</text>
</comment>
<feature type="domain" description="RNA polymerase sigma-70 region 2" evidence="5">
    <location>
        <begin position="13"/>
        <end position="74"/>
    </location>
</feature>
<dbReference type="InterPro" id="IPR014284">
    <property type="entry name" value="RNA_pol_sigma-70_dom"/>
</dbReference>
<dbReference type="InterPro" id="IPR039425">
    <property type="entry name" value="RNA_pol_sigma-70-like"/>
</dbReference>
<evidence type="ECO:0000256" key="3">
    <source>
        <dbReference type="ARBA" id="ARBA00023082"/>
    </source>
</evidence>
<accession>A0ABS8NAP4</accession>
<dbReference type="PANTHER" id="PTHR43133">
    <property type="entry name" value="RNA POLYMERASE ECF-TYPE SIGMA FACTO"/>
    <property type="match status" value="1"/>
</dbReference>
<proteinExistence type="inferred from homology"/>
<dbReference type="InterPro" id="IPR013324">
    <property type="entry name" value="RNA_pol_sigma_r3/r4-like"/>
</dbReference>
<dbReference type="SUPFAM" id="SSF88946">
    <property type="entry name" value="Sigma2 domain of RNA polymerase sigma factors"/>
    <property type="match status" value="1"/>
</dbReference>
<dbReference type="NCBIfam" id="TIGR02937">
    <property type="entry name" value="sigma70-ECF"/>
    <property type="match status" value="1"/>
</dbReference>
<dbReference type="SUPFAM" id="SSF88659">
    <property type="entry name" value="Sigma3 and sigma4 domains of RNA polymerase sigma factors"/>
    <property type="match status" value="1"/>
</dbReference>
<dbReference type="InterPro" id="IPR007627">
    <property type="entry name" value="RNA_pol_sigma70_r2"/>
</dbReference>
<keyword evidence="2" id="KW-0805">Transcription regulation</keyword>
<dbReference type="EMBL" id="JAJJPB010000023">
    <property type="protein sequence ID" value="MCC9296120.1"/>
    <property type="molecule type" value="Genomic_DNA"/>
</dbReference>
<protein>
    <submittedName>
        <fullName evidence="6">Sigma-70 family RNA polymerase sigma factor</fullName>
    </submittedName>
</protein>
<evidence type="ECO:0000256" key="1">
    <source>
        <dbReference type="ARBA" id="ARBA00010641"/>
    </source>
</evidence>
<organism evidence="6 7">
    <name type="scientific">Clostridium aromativorans</name>
    <dbReference type="NCBI Taxonomy" id="2836848"/>
    <lineage>
        <taxon>Bacteria</taxon>
        <taxon>Bacillati</taxon>
        <taxon>Bacillota</taxon>
        <taxon>Clostridia</taxon>
        <taxon>Eubacteriales</taxon>
        <taxon>Clostridiaceae</taxon>
        <taxon>Clostridium</taxon>
    </lineage>
</organism>